<gene>
    <name evidence="3" type="ORF">V3330_05800</name>
</gene>
<evidence type="ECO:0000313" key="3">
    <source>
        <dbReference type="EMBL" id="MEJ8567133.1"/>
    </source>
</evidence>
<keyword evidence="4" id="KW-1185">Reference proteome</keyword>
<keyword evidence="1" id="KW-0460">Magnesium</keyword>
<dbReference type="EMBL" id="JAZHOG010000003">
    <property type="protein sequence ID" value="MEJ8567133.1"/>
    <property type="molecule type" value="Genomic_DNA"/>
</dbReference>
<dbReference type="AlphaFoldDB" id="A0AAW9REB6"/>
<protein>
    <submittedName>
        <fullName evidence="3">Nucleotidyltransferase family protein</fullName>
    </submittedName>
</protein>
<dbReference type="RefSeq" id="WP_354694450.1">
    <property type="nucleotide sequence ID" value="NZ_JAZHOG010000003.1"/>
</dbReference>
<sequence length="264" mass="27975">MSYAAVVLAGERPGGSDFARALGLPAGVLATVAGKPALQRVIEALAEVDEITGGVVCGPGAEVWSARPDLARRASDAGFEWMPPEAGPSASALAGVRRVDSWPVLVTAGDHALLTPSIVEDFCRQALRRATVAGADVVAGLAPFAAVREAFPDTRRTVHNYRDGAWCGTNLFAVLTPQGLGALRFWQSVEAWRKRPWKIAAALGTGFLLRYLLRRLTLDEALQRLSTVCGCRVAHVVVSQPRAAVDVDSLADLELAEEVLRGSA</sequence>
<reference evidence="3 4" key="1">
    <citation type="submission" date="2024-02" db="EMBL/GenBank/DDBJ databases">
        <title>A novel Wenzhouxiangellaceae bacterium, isolated from coastal sediments.</title>
        <authorList>
            <person name="Du Z.-J."/>
            <person name="Ye Y.-Q."/>
            <person name="Zhang X.-Y."/>
        </authorList>
    </citation>
    <scope>NUCLEOTIDE SEQUENCE [LARGE SCALE GENOMIC DNA]</scope>
    <source>
        <strain evidence="3 4">CH-27</strain>
    </source>
</reference>
<dbReference type="InterPro" id="IPR025877">
    <property type="entry name" value="MobA-like_NTP_Trfase"/>
</dbReference>
<dbReference type="Pfam" id="PF12804">
    <property type="entry name" value="NTP_transf_3"/>
    <property type="match status" value="1"/>
</dbReference>
<evidence type="ECO:0000313" key="4">
    <source>
        <dbReference type="Proteomes" id="UP001359886"/>
    </source>
</evidence>
<accession>A0AAW9REB6</accession>
<dbReference type="Gene3D" id="3.90.550.10">
    <property type="entry name" value="Spore Coat Polysaccharide Biosynthesis Protein SpsA, Chain A"/>
    <property type="match status" value="1"/>
</dbReference>
<name>A0AAW9REB6_9GAMM</name>
<dbReference type="GO" id="GO:0016779">
    <property type="term" value="F:nucleotidyltransferase activity"/>
    <property type="evidence" value="ECO:0007669"/>
    <property type="project" value="UniProtKB-ARBA"/>
</dbReference>
<dbReference type="Proteomes" id="UP001359886">
    <property type="component" value="Unassembled WGS sequence"/>
</dbReference>
<dbReference type="InterPro" id="IPR029044">
    <property type="entry name" value="Nucleotide-diphossugar_trans"/>
</dbReference>
<dbReference type="SUPFAM" id="SSF53448">
    <property type="entry name" value="Nucleotide-diphospho-sugar transferases"/>
    <property type="match status" value="1"/>
</dbReference>
<evidence type="ECO:0000259" key="2">
    <source>
        <dbReference type="Pfam" id="PF12804"/>
    </source>
</evidence>
<organism evidence="3 4">
    <name type="scientific">Elongatibacter sediminis</name>
    <dbReference type="NCBI Taxonomy" id="3119006"/>
    <lineage>
        <taxon>Bacteria</taxon>
        <taxon>Pseudomonadati</taxon>
        <taxon>Pseudomonadota</taxon>
        <taxon>Gammaproteobacteria</taxon>
        <taxon>Chromatiales</taxon>
        <taxon>Wenzhouxiangellaceae</taxon>
        <taxon>Elongatibacter</taxon>
    </lineage>
</organism>
<evidence type="ECO:0000256" key="1">
    <source>
        <dbReference type="ARBA" id="ARBA00022842"/>
    </source>
</evidence>
<feature type="domain" description="MobA-like NTP transferase" evidence="2">
    <location>
        <begin position="28"/>
        <end position="157"/>
    </location>
</feature>
<comment type="caution">
    <text evidence="3">The sequence shown here is derived from an EMBL/GenBank/DDBJ whole genome shotgun (WGS) entry which is preliminary data.</text>
</comment>
<proteinExistence type="predicted"/>